<evidence type="ECO:0000313" key="6">
    <source>
        <dbReference type="Proteomes" id="UP001234989"/>
    </source>
</evidence>
<proteinExistence type="inferred from homology"/>
<keyword evidence="6" id="KW-1185">Reference proteome</keyword>
<comment type="function">
    <text evidence="4">Dirigent proteins impart stereoselectivity on the phenoxy radical-coupling reaction, yielding optically active lignans from two molecules of coniferyl alcohol in the biosynthesis of lignans, flavonolignans, and alkaloids and thus plays a central role in plant secondary metabolism.</text>
</comment>
<evidence type="ECO:0000256" key="1">
    <source>
        <dbReference type="ARBA" id="ARBA00010746"/>
    </source>
</evidence>
<dbReference type="GO" id="GO:0009699">
    <property type="term" value="P:phenylpropanoid biosynthetic process"/>
    <property type="evidence" value="ECO:0007669"/>
    <property type="project" value="UniProtKB-ARBA"/>
</dbReference>
<dbReference type="Pfam" id="PF03018">
    <property type="entry name" value="Dirigent"/>
    <property type="match status" value="1"/>
</dbReference>
<sequence length="70" mass="7725">MTLNLVFTSDEYNGSTLSVLGRNPAFREMPIVGGSGVFRLAQGSATAKMYWIDTNKGMLLFSIMHVIVLR</sequence>
<dbReference type="InterPro" id="IPR044859">
    <property type="entry name" value="Allene_oxi_cyc_Dirigent"/>
</dbReference>
<protein>
    <recommendedName>
        <fullName evidence="4">Dirigent protein</fullName>
    </recommendedName>
</protein>
<keyword evidence="3 4" id="KW-0964">Secreted</keyword>
<dbReference type="PANTHER" id="PTHR21495">
    <property type="entry name" value="NUCLEOPORIN-RELATED"/>
    <property type="match status" value="1"/>
</dbReference>
<evidence type="ECO:0000256" key="4">
    <source>
        <dbReference type="RuleBase" id="RU363099"/>
    </source>
</evidence>
<dbReference type="EMBL" id="CP133621">
    <property type="protein sequence ID" value="WMV51597.1"/>
    <property type="molecule type" value="Genomic_DNA"/>
</dbReference>
<dbReference type="InterPro" id="IPR004265">
    <property type="entry name" value="Dirigent"/>
</dbReference>
<evidence type="ECO:0000256" key="3">
    <source>
        <dbReference type="ARBA" id="ARBA00022525"/>
    </source>
</evidence>
<accession>A0AAF0USH8</accession>
<dbReference type="GO" id="GO:0048046">
    <property type="term" value="C:apoplast"/>
    <property type="evidence" value="ECO:0007669"/>
    <property type="project" value="UniProtKB-SubCell"/>
</dbReference>
<evidence type="ECO:0000313" key="5">
    <source>
        <dbReference type="EMBL" id="WMV51597.1"/>
    </source>
</evidence>
<name>A0AAF0USH8_SOLVR</name>
<evidence type="ECO:0000256" key="2">
    <source>
        <dbReference type="ARBA" id="ARBA00011738"/>
    </source>
</evidence>
<dbReference type="Gene3D" id="2.40.480.10">
    <property type="entry name" value="Allene oxide cyclase-like"/>
    <property type="match status" value="1"/>
</dbReference>
<dbReference type="AlphaFoldDB" id="A0AAF0USH8"/>
<comment type="similarity">
    <text evidence="1 4">Belongs to the plant dirigent protein family.</text>
</comment>
<dbReference type="Proteomes" id="UP001234989">
    <property type="component" value="Chromosome 10"/>
</dbReference>
<gene>
    <name evidence="5" type="ORF">MTR67_044982</name>
</gene>
<comment type="subcellular location">
    <subcellularLocation>
        <location evidence="4">Secreted</location>
        <location evidence="4">Extracellular space</location>
        <location evidence="4">Apoplast</location>
    </subcellularLocation>
</comment>
<organism evidence="5 6">
    <name type="scientific">Solanum verrucosum</name>
    <dbReference type="NCBI Taxonomy" id="315347"/>
    <lineage>
        <taxon>Eukaryota</taxon>
        <taxon>Viridiplantae</taxon>
        <taxon>Streptophyta</taxon>
        <taxon>Embryophyta</taxon>
        <taxon>Tracheophyta</taxon>
        <taxon>Spermatophyta</taxon>
        <taxon>Magnoliopsida</taxon>
        <taxon>eudicotyledons</taxon>
        <taxon>Gunneridae</taxon>
        <taxon>Pentapetalae</taxon>
        <taxon>asterids</taxon>
        <taxon>lamiids</taxon>
        <taxon>Solanales</taxon>
        <taxon>Solanaceae</taxon>
        <taxon>Solanoideae</taxon>
        <taxon>Solaneae</taxon>
        <taxon>Solanum</taxon>
    </lineage>
</organism>
<reference evidence="5" key="1">
    <citation type="submission" date="2023-08" db="EMBL/GenBank/DDBJ databases">
        <title>A de novo genome assembly of Solanum verrucosum Schlechtendal, a Mexican diploid species geographically isolated from the other diploid A-genome species in potato relatives.</title>
        <authorList>
            <person name="Hosaka K."/>
        </authorList>
    </citation>
    <scope>NUCLEOTIDE SEQUENCE</scope>
    <source>
        <tissue evidence="5">Young leaves</tissue>
    </source>
</reference>
<keyword evidence="4" id="KW-0052">Apoplast</keyword>
<comment type="subunit">
    <text evidence="2 4">Homodimer.</text>
</comment>